<evidence type="ECO:0000259" key="10">
    <source>
        <dbReference type="Pfam" id="PF00155"/>
    </source>
</evidence>
<dbReference type="HAMAP" id="MF_01023">
    <property type="entry name" value="HisC_aminotrans_2"/>
    <property type="match status" value="1"/>
</dbReference>
<accession>A6TKT2</accession>
<keyword evidence="7 9" id="KW-0663">Pyridoxal phosphate</keyword>
<evidence type="ECO:0000256" key="1">
    <source>
        <dbReference type="ARBA" id="ARBA00001933"/>
    </source>
</evidence>
<evidence type="ECO:0000313" key="12">
    <source>
        <dbReference type="Proteomes" id="UP000001572"/>
    </source>
</evidence>
<feature type="domain" description="Aminotransferase class I/classII large" evidence="10">
    <location>
        <begin position="25"/>
        <end position="345"/>
    </location>
</feature>
<evidence type="ECO:0000256" key="7">
    <source>
        <dbReference type="ARBA" id="ARBA00022898"/>
    </source>
</evidence>
<comment type="cofactor">
    <cofactor evidence="1 9">
        <name>pyridoxal 5'-phosphate</name>
        <dbReference type="ChEBI" id="CHEBI:597326"/>
    </cofactor>
</comment>
<comment type="subunit">
    <text evidence="3 9">Homodimer.</text>
</comment>
<dbReference type="EC" id="2.6.1.9" evidence="9"/>
<feature type="modified residue" description="N6-(pyridoxal phosphate)lysine" evidence="9">
    <location>
        <position position="212"/>
    </location>
</feature>
<dbReference type="PANTHER" id="PTHR42885:SF2">
    <property type="entry name" value="HISTIDINOL-PHOSPHATE AMINOTRANSFERASE"/>
    <property type="match status" value="1"/>
</dbReference>
<evidence type="ECO:0000256" key="3">
    <source>
        <dbReference type="ARBA" id="ARBA00011738"/>
    </source>
</evidence>
<dbReference type="EMBL" id="CP000724">
    <property type="protein sequence ID" value="ABR46800.1"/>
    <property type="molecule type" value="Genomic_DNA"/>
</dbReference>
<dbReference type="GO" id="GO:0004400">
    <property type="term" value="F:histidinol-phosphate transaminase activity"/>
    <property type="evidence" value="ECO:0007669"/>
    <property type="project" value="UniProtKB-UniRule"/>
</dbReference>
<dbReference type="HOGENOM" id="CLU_017584_3_1_9"/>
<dbReference type="STRING" id="293826.Amet_0573"/>
<keyword evidence="8 9" id="KW-0368">Histidine biosynthesis</keyword>
<dbReference type="InterPro" id="IPR001917">
    <property type="entry name" value="Aminotrans_II_pyridoxalP_BS"/>
</dbReference>
<keyword evidence="4 9" id="KW-0032">Aminotransferase</keyword>
<protein>
    <recommendedName>
        <fullName evidence="9">Histidinol-phosphate aminotransferase</fullName>
        <ecNumber evidence="9">2.6.1.9</ecNumber>
    </recommendedName>
    <alternativeName>
        <fullName evidence="9">Imidazole acetol-phosphate transaminase</fullName>
    </alternativeName>
</protein>
<comment type="pathway">
    <text evidence="9">Amino-acid biosynthesis; L-histidine biosynthesis; L-histidine from 5-phospho-alpha-D-ribose 1-diphosphate: step 7/9.</text>
</comment>
<dbReference type="UniPathway" id="UPA00031">
    <property type="reaction ID" value="UER00012"/>
</dbReference>
<organism evidence="11 12">
    <name type="scientific">Alkaliphilus metalliredigens (strain QYMF)</name>
    <dbReference type="NCBI Taxonomy" id="293826"/>
    <lineage>
        <taxon>Bacteria</taxon>
        <taxon>Bacillati</taxon>
        <taxon>Bacillota</taxon>
        <taxon>Clostridia</taxon>
        <taxon>Peptostreptococcales</taxon>
        <taxon>Natronincolaceae</taxon>
        <taxon>Alkaliphilus</taxon>
    </lineage>
</organism>
<dbReference type="eggNOG" id="COG0079">
    <property type="taxonomic scope" value="Bacteria"/>
</dbReference>
<dbReference type="CDD" id="cd00609">
    <property type="entry name" value="AAT_like"/>
    <property type="match status" value="1"/>
</dbReference>
<name>A6TKT2_ALKMQ</name>
<dbReference type="OrthoDB" id="9813612at2"/>
<reference evidence="12" key="1">
    <citation type="journal article" date="2016" name="Genome Announc.">
        <title>Complete genome sequence of Alkaliphilus metalliredigens strain QYMF, an alkaliphilic and metal-reducing bacterium isolated from borax-contaminated leachate ponds.</title>
        <authorList>
            <person name="Hwang C."/>
            <person name="Copeland A."/>
            <person name="Lucas S."/>
            <person name="Lapidus A."/>
            <person name="Barry K."/>
            <person name="Detter J.C."/>
            <person name="Glavina Del Rio T."/>
            <person name="Hammon N."/>
            <person name="Israni S."/>
            <person name="Dalin E."/>
            <person name="Tice H."/>
            <person name="Pitluck S."/>
            <person name="Chertkov O."/>
            <person name="Brettin T."/>
            <person name="Bruce D."/>
            <person name="Han C."/>
            <person name="Schmutz J."/>
            <person name="Larimer F."/>
            <person name="Land M.L."/>
            <person name="Hauser L."/>
            <person name="Kyrpides N."/>
            <person name="Mikhailova N."/>
            <person name="Ye Q."/>
            <person name="Zhou J."/>
            <person name="Richardson P."/>
            <person name="Fields M.W."/>
        </authorList>
    </citation>
    <scope>NUCLEOTIDE SEQUENCE [LARGE SCALE GENOMIC DNA]</scope>
    <source>
        <strain evidence="12">QYMF</strain>
    </source>
</reference>
<comment type="similarity">
    <text evidence="2 9">Belongs to the class-II pyridoxal-phosphate-dependent aminotransferase family. Histidinol-phosphate aminotransferase subfamily.</text>
</comment>
<dbReference type="GO" id="GO:0030170">
    <property type="term" value="F:pyridoxal phosphate binding"/>
    <property type="evidence" value="ECO:0007669"/>
    <property type="project" value="InterPro"/>
</dbReference>
<dbReference type="PANTHER" id="PTHR42885">
    <property type="entry name" value="HISTIDINOL-PHOSPHATE AMINOTRANSFERASE-RELATED"/>
    <property type="match status" value="1"/>
</dbReference>
<evidence type="ECO:0000256" key="9">
    <source>
        <dbReference type="HAMAP-Rule" id="MF_01023"/>
    </source>
</evidence>
<comment type="catalytic activity">
    <reaction evidence="9">
        <text>L-histidinol phosphate + 2-oxoglutarate = 3-(imidazol-4-yl)-2-oxopropyl phosphate + L-glutamate</text>
        <dbReference type="Rhea" id="RHEA:23744"/>
        <dbReference type="ChEBI" id="CHEBI:16810"/>
        <dbReference type="ChEBI" id="CHEBI:29985"/>
        <dbReference type="ChEBI" id="CHEBI:57766"/>
        <dbReference type="ChEBI" id="CHEBI:57980"/>
        <dbReference type="EC" id="2.6.1.9"/>
    </reaction>
</comment>
<gene>
    <name evidence="9" type="primary">hisC</name>
    <name evidence="11" type="ordered locus">Amet_0573</name>
</gene>
<dbReference type="InterPro" id="IPR015424">
    <property type="entry name" value="PyrdxlP-dep_Trfase"/>
</dbReference>
<dbReference type="PROSITE" id="PS00599">
    <property type="entry name" value="AA_TRANSFER_CLASS_2"/>
    <property type="match status" value="1"/>
</dbReference>
<dbReference type="Gene3D" id="3.90.1150.10">
    <property type="entry name" value="Aspartate Aminotransferase, domain 1"/>
    <property type="match status" value="1"/>
</dbReference>
<keyword evidence="12" id="KW-1185">Reference proteome</keyword>
<dbReference type="NCBIfam" id="TIGR01141">
    <property type="entry name" value="hisC"/>
    <property type="match status" value="1"/>
</dbReference>
<keyword evidence="5 9" id="KW-0028">Amino-acid biosynthesis</keyword>
<evidence type="ECO:0000313" key="11">
    <source>
        <dbReference type="EMBL" id="ABR46800.1"/>
    </source>
</evidence>
<keyword evidence="6 9" id="KW-0808">Transferase</keyword>
<evidence type="ECO:0000256" key="2">
    <source>
        <dbReference type="ARBA" id="ARBA00007970"/>
    </source>
</evidence>
<dbReference type="Proteomes" id="UP000001572">
    <property type="component" value="Chromosome"/>
</dbReference>
<evidence type="ECO:0000256" key="4">
    <source>
        <dbReference type="ARBA" id="ARBA00022576"/>
    </source>
</evidence>
<dbReference type="KEGG" id="amt:Amet_0573"/>
<proteinExistence type="inferred from homology"/>
<evidence type="ECO:0000256" key="6">
    <source>
        <dbReference type="ARBA" id="ARBA00022679"/>
    </source>
</evidence>
<dbReference type="AlphaFoldDB" id="A6TKT2"/>
<dbReference type="Gene3D" id="3.40.640.10">
    <property type="entry name" value="Type I PLP-dependent aspartate aminotransferase-like (Major domain)"/>
    <property type="match status" value="1"/>
</dbReference>
<sequence length="363" mass="40545">MRNDLVRKSIEKLQPYEPNEIYCDIKLDANENNGATMLWNEKIAKALMGLQINQYPDTNAEEIKGILGRQLGVQKDQLVIGCGSDQLITMLFNAFVDSKDRILTLSPTFSMYRVACDIAGGITVEAPLGKDFEFDYFTFIKAVKKVEPKMIFLTNPNNPTGGVISREHIIKIIENTTAVVVVDEAYYEFYGETVADLVNYYSNLIVLRTLSKGYGLAGARIGYSISNKTVTRVLKKVKPPYNVSSLDQIAAKVCLENKVLLQESLREVIEERENLIAALESVDEIKTFKTKGNFVLIEVEEAKLLFNYLTETGIAVRYFGGQGPLKNCIRISVGTKEENRVLMKAVKGYFIKKTESLASGVSA</sequence>
<dbReference type="InterPro" id="IPR015421">
    <property type="entry name" value="PyrdxlP-dep_Trfase_major"/>
</dbReference>
<evidence type="ECO:0000256" key="8">
    <source>
        <dbReference type="ARBA" id="ARBA00023102"/>
    </source>
</evidence>
<dbReference type="InterPro" id="IPR004839">
    <property type="entry name" value="Aminotransferase_I/II_large"/>
</dbReference>
<dbReference type="SUPFAM" id="SSF53383">
    <property type="entry name" value="PLP-dependent transferases"/>
    <property type="match status" value="1"/>
</dbReference>
<dbReference type="Pfam" id="PF00155">
    <property type="entry name" value="Aminotran_1_2"/>
    <property type="match status" value="1"/>
</dbReference>
<dbReference type="InterPro" id="IPR015422">
    <property type="entry name" value="PyrdxlP-dep_Trfase_small"/>
</dbReference>
<dbReference type="GO" id="GO:0000105">
    <property type="term" value="P:L-histidine biosynthetic process"/>
    <property type="evidence" value="ECO:0007669"/>
    <property type="project" value="UniProtKB-UniRule"/>
</dbReference>
<evidence type="ECO:0000256" key="5">
    <source>
        <dbReference type="ARBA" id="ARBA00022605"/>
    </source>
</evidence>
<dbReference type="InterPro" id="IPR005861">
    <property type="entry name" value="HisP_aminotrans"/>
</dbReference>